<sequence length="632" mass="71516">MRRQKMANAMVTSKTKEEDIMECFLYPKFCYAAEPDAVTEARLSEEVAKYNEEIAPFVADHIWHSDSLTFRPRTKQAMLLNRTLEGSAVEEDYHTLPHIYASLRFDEDIGDEWLTVFLIFRLTKVFDGLIARVVDSDGEFLLIEAANVLPLWASPETCQDRVFIHNGDIHVIRERGTSFPNLLNNINGKPHISKMSEKVQLVLQKRLGIYPDEIRKRKHKARAYLPEKAASILRLEPRLISSVIRTICHSDPFERKVCRAMRYFPPEQRTMVNVKMTKCLYAMAKHCRYTGDPKTGWNIPPATCSKYNAHVLGVKIACGLEMLVARANEERRKRIKEQSDVPDDGEKLKLNEPAFNAYLARLEANGYFRDLLEGSQERDKLLSTAKEYFLKHATLFDNLTNLYESDAQKVLEAWENIQTNDIEMHAQDETMLSPADTDSWLNVDPAQLEVYLNQQWGNVNKKLDQEPLSLREKVQTFLSQTSDVDGVHFLEEQSMDNDMQDAEDGARIDFDADVFDSTLRGILDLVVPGGEGEFDGSSEGSLGGDDEDKGGDMDKYMRLLDSQLQSQMVKDENSVADDDNNSADPVEASLRESIEAEAGGSGPAGNIIGGPVRRLMHLQLQSPTTVPPDLQS</sequence>
<dbReference type="PANTHER" id="PTHR13060:SF0">
    <property type="entry name" value="PROTEIN ECDYSONELESS HOMOLOG"/>
    <property type="match status" value="1"/>
</dbReference>
<gene>
    <name evidence="2" type="ORF">DBV15_10887</name>
</gene>
<dbReference type="Proteomes" id="UP000310200">
    <property type="component" value="Unassembled WGS sequence"/>
</dbReference>
<dbReference type="Pfam" id="PF07093">
    <property type="entry name" value="SGT1"/>
    <property type="match status" value="1"/>
</dbReference>
<accession>A0A4S2KTH3</accession>
<protein>
    <submittedName>
        <fullName evidence="2">Sgt1 protein ecdysoneless</fullName>
    </submittedName>
</protein>
<organism evidence="2 3">
    <name type="scientific">Temnothorax longispinosus</name>
    <dbReference type="NCBI Taxonomy" id="300112"/>
    <lineage>
        <taxon>Eukaryota</taxon>
        <taxon>Metazoa</taxon>
        <taxon>Ecdysozoa</taxon>
        <taxon>Arthropoda</taxon>
        <taxon>Hexapoda</taxon>
        <taxon>Insecta</taxon>
        <taxon>Pterygota</taxon>
        <taxon>Neoptera</taxon>
        <taxon>Endopterygota</taxon>
        <taxon>Hymenoptera</taxon>
        <taxon>Apocrita</taxon>
        <taxon>Aculeata</taxon>
        <taxon>Formicoidea</taxon>
        <taxon>Formicidae</taxon>
        <taxon>Myrmicinae</taxon>
        <taxon>Temnothorax</taxon>
    </lineage>
</organism>
<evidence type="ECO:0000313" key="3">
    <source>
        <dbReference type="Proteomes" id="UP000310200"/>
    </source>
</evidence>
<dbReference type="EMBL" id="QBLH01001073">
    <property type="protein sequence ID" value="TGZ53265.1"/>
    <property type="molecule type" value="Genomic_DNA"/>
</dbReference>
<feature type="region of interest" description="Disordered" evidence="1">
    <location>
        <begin position="527"/>
        <end position="553"/>
    </location>
</feature>
<dbReference type="InterPro" id="IPR010770">
    <property type="entry name" value="Ecd"/>
</dbReference>
<proteinExistence type="predicted"/>
<dbReference type="GO" id="GO:0005634">
    <property type="term" value="C:nucleus"/>
    <property type="evidence" value="ECO:0007669"/>
    <property type="project" value="TreeGrafter"/>
</dbReference>
<evidence type="ECO:0000256" key="1">
    <source>
        <dbReference type="SAM" id="MobiDB-lite"/>
    </source>
</evidence>
<comment type="caution">
    <text evidence="2">The sequence shown here is derived from an EMBL/GenBank/DDBJ whole genome shotgun (WGS) entry which is preliminary data.</text>
</comment>
<name>A0A4S2KTH3_9HYME</name>
<reference evidence="2 3" key="1">
    <citation type="journal article" date="2019" name="Philos. Trans. R. Soc. Lond., B, Biol. Sci.">
        <title>Ant behaviour and brain gene expression of defending hosts depend on the ecological success of the intruding social parasite.</title>
        <authorList>
            <person name="Kaur R."/>
            <person name="Stoldt M."/>
            <person name="Jongepier E."/>
            <person name="Feldmeyer B."/>
            <person name="Menzel F."/>
            <person name="Bornberg-Bauer E."/>
            <person name="Foitzik S."/>
        </authorList>
    </citation>
    <scope>NUCLEOTIDE SEQUENCE [LARGE SCALE GENOMIC DNA]</scope>
    <source>
        <tissue evidence="2">Whole body</tissue>
    </source>
</reference>
<keyword evidence="3" id="KW-1185">Reference proteome</keyword>
<feature type="region of interest" description="Disordered" evidence="1">
    <location>
        <begin position="570"/>
        <end position="610"/>
    </location>
</feature>
<evidence type="ECO:0000313" key="2">
    <source>
        <dbReference type="EMBL" id="TGZ53265.1"/>
    </source>
</evidence>
<dbReference type="STRING" id="300112.A0A4S2KTH3"/>
<dbReference type="AlphaFoldDB" id="A0A4S2KTH3"/>
<dbReference type="PANTHER" id="PTHR13060">
    <property type="entry name" value="SGT1 PROTEIN HSGT1 SUPPRESSOR OF GCR2"/>
    <property type="match status" value="1"/>
</dbReference>